<accession>A0A921GEH9</accession>
<dbReference type="PROSITE" id="PS51318">
    <property type="entry name" value="TAT"/>
    <property type="match status" value="1"/>
</dbReference>
<comment type="caution">
    <text evidence="1">The sequence shown here is derived from an EMBL/GenBank/DDBJ whole genome shotgun (WGS) entry which is preliminary data.</text>
</comment>
<name>A0A921GEH9_9ACTN</name>
<dbReference type="PANTHER" id="PTHR30024">
    <property type="entry name" value="ALIPHATIC SULFONATES-BINDING PROTEIN-RELATED"/>
    <property type="match status" value="1"/>
</dbReference>
<dbReference type="NCBIfam" id="TIGR01409">
    <property type="entry name" value="TAT_signal_seq"/>
    <property type="match status" value="1"/>
</dbReference>
<dbReference type="Proteomes" id="UP000697330">
    <property type="component" value="Unassembled WGS sequence"/>
</dbReference>
<organism evidence="1 2">
    <name type="scientific">Thermophilibacter provencensis</name>
    <dbReference type="NCBI Taxonomy" id="1852386"/>
    <lineage>
        <taxon>Bacteria</taxon>
        <taxon>Bacillati</taxon>
        <taxon>Actinomycetota</taxon>
        <taxon>Coriobacteriia</taxon>
        <taxon>Coriobacteriales</taxon>
        <taxon>Atopobiaceae</taxon>
        <taxon>Thermophilibacter</taxon>
    </lineage>
</organism>
<reference evidence="1" key="2">
    <citation type="submission" date="2021-09" db="EMBL/GenBank/DDBJ databases">
        <authorList>
            <person name="Gilroy R."/>
        </authorList>
    </citation>
    <scope>NUCLEOTIDE SEQUENCE</scope>
    <source>
        <strain evidence="1">CHK124-7917</strain>
    </source>
</reference>
<dbReference type="Gene3D" id="3.40.190.10">
    <property type="entry name" value="Periplasmic binding protein-like II"/>
    <property type="match status" value="2"/>
</dbReference>
<dbReference type="InterPro" id="IPR027024">
    <property type="entry name" value="UCP027386_ABC_sbc_TM0202"/>
</dbReference>
<dbReference type="PIRSF" id="PIRSF027386">
    <property type="entry name" value="UCP027386_ABC_sbc_TM0202"/>
    <property type="match status" value="1"/>
</dbReference>
<gene>
    <name evidence="1" type="ORF">K8U72_03500</name>
</gene>
<dbReference type="PANTHER" id="PTHR30024:SF46">
    <property type="entry name" value="ABC TRANSPORTER, SUBSTRATE-BINDING LIPOPROTEIN"/>
    <property type="match status" value="1"/>
</dbReference>
<protein>
    <submittedName>
        <fullName evidence="1">PhnD/SsuA/transferrin family substrate-binding protein</fullName>
    </submittedName>
</protein>
<evidence type="ECO:0000313" key="1">
    <source>
        <dbReference type="EMBL" id="HJF44832.1"/>
    </source>
</evidence>
<dbReference type="Pfam" id="PF12974">
    <property type="entry name" value="Phosphonate-bd"/>
    <property type="match status" value="1"/>
</dbReference>
<dbReference type="SUPFAM" id="SSF53850">
    <property type="entry name" value="Periplasmic binding protein-like II"/>
    <property type="match status" value="1"/>
</dbReference>
<dbReference type="InterPro" id="IPR019546">
    <property type="entry name" value="TAT_signal_bac_arc"/>
</dbReference>
<dbReference type="PROSITE" id="PS51257">
    <property type="entry name" value="PROKAR_LIPOPROTEIN"/>
    <property type="match status" value="1"/>
</dbReference>
<evidence type="ECO:0000313" key="2">
    <source>
        <dbReference type="Proteomes" id="UP000697330"/>
    </source>
</evidence>
<reference evidence="1" key="1">
    <citation type="journal article" date="2021" name="PeerJ">
        <title>Extensive microbial diversity within the chicken gut microbiome revealed by metagenomics and culture.</title>
        <authorList>
            <person name="Gilroy R."/>
            <person name="Ravi A."/>
            <person name="Getino M."/>
            <person name="Pursley I."/>
            <person name="Horton D.L."/>
            <person name="Alikhan N.F."/>
            <person name="Baker D."/>
            <person name="Gharbi K."/>
            <person name="Hall N."/>
            <person name="Watson M."/>
            <person name="Adriaenssens E.M."/>
            <person name="Foster-Nyarko E."/>
            <person name="Jarju S."/>
            <person name="Secka A."/>
            <person name="Antonio M."/>
            <person name="Oren A."/>
            <person name="Chaudhuri R.R."/>
            <person name="La Ragione R."/>
            <person name="Hildebrand F."/>
            <person name="Pallen M.J."/>
        </authorList>
    </citation>
    <scope>NUCLEOTIDE SEQUENCE</scope>
    <source>
        <strain evidence="1">CHK124-7917</strain>
    </source>
</reference>
<dbReference type="EMBL" id="DYWQ01000053">
    <property type="protein sequence ID" value="HJF44832.1"/>
    <property type="molecule type" value="Genomic_DNA"/>
</dbReference>
<dbReference type="AlphaFoldDB" id="A0A921GEH9"/>
<dbReference type="InterPro" id="IPR006311">
    <property type="entry name" value="TAT_signal"/>
</dbReference>
<proteinExistence type="predicted"/>
<sequence length="348" mass="36240">MLDRRKFLEVAGAGAAALVLAACNGAPSDAQGDAEPAADEPQEAPAEPVAVRTVALKGPTAMGLVRFMSEAEAGNAADNDYTFQIMASPDEVTPLIAKGEVDIAAVPANLAATLYNKNDGSVRAIAINTLGVLYICELGDTVHSVEDLRGKTVISSGKGSTTEYGLAYVLEKNGLAVGEDVTIEWKSEHAECVAALAASSGDAVALLPQPFVTTAQAQNDQIRVALDLTEEWDRVQTGDERSSMVTGVAIVRSEFADASPAAVDAFLAHYAESVDFVNENVDEAAELVGSYDIVPAQVAKKAIPECNIVCVTGEEMKGRLSGYLQALADQNPEAVGGAVPGDDFYYGA</sequence>
<dbReference type="RefSeq" id="WP_274958784.1">
    <property type="nucleotide sequence ID" value="NZ_DYWQ01000053.1"/>
</dbReference>